<evidence type="ECO:0000256" key="13">
    <source>
        <dbReference type="ARBA" id="ARBA00023242"/>
    </source>
</evidence>
<dbReference type="GO" id="GO:0005737">
    <property type="term" value="C:cytoplasm"/>
    <property type="evidence" value="ECO:0007669"/>
    <property type="project" value="TreeGrafter"/>
</dbReference>
<comment type="similarity">
    <text evidence="4">Belongs to the splicing factor SR family.</text>
</comment>
<feature type="domain" description="RRM" evidence="17">
    <location>
        <begin position="103"/>
        <end position="176"/>
    </location>
</feature>
<feature type="region of interest" description="Disordered" evidence="15">
    <location>
        <begin position="72"/>
        <end position="100"/>
    </location>
</feature>
<dbReference type="Proteomes" id="UP001187343">
    <property type="component" value="Unassembled WGS sequence"/>
</dbReference>
<keyword evidence="5" id="KW-0597">Phosphoprotein</keyword>
<dbReference type="CDD" id="cd12337">
    <property type="entry name" value="RRM1_SRSF4_like"/>
    <property type="match status" value="1"/>
</dbReference>
<dbReference type="InterPro" id="IPR050374">
    <property type="entry name" value="RRT5_SRSF_SR"/>
</dbReference>
<comment type="subcellular location">
    <subcellularLocation>
        <location evidence="2">Membrane</location>
        <topology evidence="2">Multi-pass membrane protein</topology>
    </subcellularLocation>
    <subcellularLocation>
        <location evidence="1">Nucleus</location>
    </subcellularLocation>
</comment>
<evidence type="ECO:0000256" key="12">
    <source>
        <dbReference type="ARBA" id="ARBA00023187"/>
    </source>
</evidence>
<evidence type="ECO:0000256" key="9">
    <source>
        <dbReference type="ARBA" id="ARBA00022884"/>
    </source>
</evidence>
<comment type="similarity">
    <text evidence="3">Belongs to the TMEM200 family.</text>
</comment>
<evidence type="ECO:0000313" key="18">
    <source>
        <dbReference type="EMBL" id="KAK2887274.1"/>
    </source>
</evidence>
<keyword evidence="8" id="KW-0677">Repeat</keyword>
<evidence type="ECO:0000256" key="2">
    <source>
        <dbReference type="ARBA" id="ARBA00004141"/>
    </source>
</evidence>
<dbReference type="PROSITE" id="PS50102">
    <property type="entry name" value="RRM"/>
    <property type="match status" value="2"/>
</dbReference>
<dbReference type="InterPro" id="IPR000504">
    <property type="entry name" value="RRM_dom"/>
</dbReference>
<evidence type="ECO:0000256" key="14">
    <source>
        <dbReference type="PROSITE-ProRule" id="PRU00176"/>
    </source>
</evidence>
<protein>
    <recommendedName>
        <fullName evidence="17">RRM domain-containing protein</fullName>
    </recommendedName>
</protein>
<evidence type="ECO:0000256" key="15">
    <source>
        <dbReference type="SAM" id="MobiDB-lite"/>
    </source>
</evidence>
<evidence type="ECO:0000256" key="4">
    <source>
        <dbReference type="ARBA" id="ARBA00010269"/>
    </source>
</evidence>
<reference evidence="18" key="1">
    <citation type="submission" date="2023-08" db="EMBL/GenBank/DDBJ databases">
        <title>Chromosome-level Genome Assembly of mud carp (Cirrhinus molitorella).</title>
        <authorList>
            <person name="Liu H."/>
        </authorList>
    </citation>
    <scope>NUCLEOTIDE SEQUENCE</scope>
    <source>
        <strain evidence="18">Prfri</strain>
        <tissue evidence="18">Muscle</tissue>
    </source>
</reference>
<proteinExistence type="inferred from homology"/>
<evidence type="ECO:0000256" key="7">
    <source>
        <dbReference type="ARBA" id="ARBA00022692"/>
    </source>
</evidence>
<dbReference type="EMBL" id="JAUYZG010000015">
    <property type="protein sequence ID" value="KAK2887274.1"/>
    <property type="molecule type" value="Genomic_DNA"/>
</dbReference>
<sequence>MSRVYVGKLSYRAREKDVERFFKGYGKILEVDLKNGYGFVEFDDPRDADDAVCDLNGKDLCGKRVIVEHTIGQRRDGGSRSGRSSRYGRGGGDRYGPPTRTDYRLIVENLSSRCSWQDLKDYMRQAGEVTYADTNKGRKNEGVIEFRQYSDMKRALEKLDGTEVNGRKIRLIEDRPGARRRRSYSRSPSRSRSRSRRSRRSRSHSRTSSRSRASGSRSRSRSTSKKAKGRSSRMEESSNGARRGDPDPDPDLDPNQGTTGISPESLGPNLRRQTRAAMKDERLKGCTALELILDPDHKRHQMLICNDGTRARYTVTKTPIRDHYRPAYAMRTQKSRGRTSATPSRQRLPRFSLHSRRKKEGVIQGKLRIRSMPGAFLVLGVVVVVVGTALAVAGYWPYRAHRSSVDTAEEGSSGSASGWGLGSKGLLSAASLVHSERMKLLGPVIMGVGLFILICANTVLYENRDRETQMLLAQMRSVICSVSAAVPSADLLQVNSLARHYQWVSSLPAAHLNILCLQEMSSSEPLLQVKSMDEEDSVQQQDTVHTEVLHHQDSSSTSSIHSSNSCNNSKERVFCTEEQGTNSTLDLRQESHFGLSNCMTASSMSTLGAEDLEIFSIPPRRSYSMSHRTKPHILPRDLVHPEDKSLSLTGHHMLLPRQSSSEVCVNMVGVGVASLDLIPVEEQRHRSWPRLDLGSARRYLKLENKEDSVDKLLDQLEQQCLQLDKSYGSGPFQ</sequence>
<keyword evidence="13" id="KW-0539">Nucleus</keyword>
<feature type="transmembrane region" description="Helical" evidence="16">
    <location>
        <begin position="440"/>
        <end position="461"/>
    </location>
</feature>
<evidence type="ECO:0000256" key="10">
    <source>
        <dbReference type="ARBA" id="ARBA00022989"/>
    </source>
</evidence>
<dbReference type="InterPro" id="IPR035979">
    <property type="entry name" value="RBD_domain_sf"/>
</dbReference>
<evidence type="ECO:0000256" key="11">
    <source>
        <dbReference type="ARBA" id="ARBA00023136"/>
    </source>
</evidence>
<keyword evidence="9 14" id="KW-0694">RNA-binding</keyword>
<dbReference type="InterPro" id="IPR018787">
    <property type="entry name" value="DUF2371_TMEM200"/>
</dbReference>
<keyword evidence="7 16" id="KW-0812">Transmembrane</keyword>
<dbReference type="GO" id="GO:0006397">
    <property type="term" value="P:mRNA processing"/>
    <property type="evidence" value="ECO:0007669"/>
    <property type="project" value="UniProtKB-KW"/>
</dbReference>
<feature type="compositionally biased region" description="Basic and acidic residues" evidence="15">
    <location>
        <begin position="232"/>
        <end position="246"/>
    </location>
</feature>
<feature type="compositionally biased region" description="Basic residues" evidence="15">
    <location>
        <begin position="178"/>
        <end position="209"/>
    </location>
</feature>
<evidence type="ECO:0000256" key="16">
    <source>
        <dbReference type="SAM" id="Phobius"/>
    </source>
</evidence>
<feature type="domain" description="RRM" evidence="17">
    <location>
        <begin position="2"/>
        <end position="72"/>
    </location>
</feature>
<keyword evidence="12" id="KW-0508">mRNA splicing</keyword>
<evidence type="ECO:0000313" key="19">
    <source>
        <dbReference type="Proteomes" id="UP001187343"/>
    </source>
</evidence>
<dbReference type="InterPro" id="IPR012677">
    <property type="entry name" value="Nucleotide-bd_a/b_plait_sf"/>
</dbReference>
<keyword evidence="11 16" id="KW-0472">Membrane</keyword>
<dbReference type="Pfam" id="PF00076">
    <property type="entry name" value="RRM_1"/>
    <property type="match status" value="2"/>
</dbReference>
<evidence type="ECO:0000256" key="3">
    <source>
        <dbReference type="ARBA" id="ARBA00005308"/>
    </source>
</evidence>
<feature type="region of interest" description="Disordered" evidence="15">
    <location>
        <begin position="170"/>
        <end position="270"/>
    </location>
</feature>
<accession>A0AA88PEU5</accession>
<dbReference type="Pfam" id="PF10177">
    <property type="entry name" value="DUF2371"/>
    <property type="match status" value="1"/>
</dbReference>
<dbReference type="PANTHER" id="PTHR23003:SF45">
    <property type="entry name" value="SERINE_ARGININE-RICH SPLICING FACTOR 4"/>
    <property type="match status" value="1"/>
</dbReference>
<dbReference type="GO" id="GO:0016020">
    <property type="term" value="C:membrane"/>
    <property type="evidence" value="ECO:0007669"/>
    <property type="project" value="UniProtKB-SubCell"/>
</dbReference>
<keyword evidence="19" id="KW-1185">Reference proteome</keyword>
<evidence type="ECO:0000256" key="1">
    <source>
        <dbReference type="ARBA" id="ARBA00004123"/>
    </source>
</evidence>
<dbReference type="SUPFAM" id="SSF54928">
    <property type="entry name" value="RNA-binding domain, RBD"/>
    <property type="match status" value="1"/>
</dbReference>
<dbReference type="GO" id="GO:0003729">
    <property type="term" value="F:mRNA binding"/>
    <property type="evidence" value="ECO:0007669"/>
    <property type="project" value="TreeGrafter"/>
</dbReference>
<dbReference type="CDD" id="cd12764">
    <property type="entry name" value="RRM2_SRSF4"/>
    <property type="match status" value="1"/>
</dbReference>
<dbReference type="AlphaFoldDB" id="A0AA88PEU5"/>
<dbReference type="GO" id="GO:0005634">
    <property type="term" value="C:nucleus"/>
    <property type="evidence" value="ECO:0007669"/>
    <property type="project" value="UniProtKB-SubCell"/>
</dbReference>
<evidence type="ECO:0000256" key="5">
    <source>
        <dbReference type="ARBA" id="ARBA00022553"/>
    </source>
</evidence>
<keyword evidence="6" id="KW-0507">mRNA processing</keyword>
<dbReference type="FunFam" id="3.30.70.330:FF:000028">
    <property type="entry name" value="Putative serine/arginine-rich splicing factor 4"/>
    <property type="match status" value="1"/>
</dbReference>
<dbReference type="Gene3D" id="3.30.70.330">
    <property type="match status" value="2"/>
</dbReference>
<dbReference type="PANTHER" id="PTHR23003">
    <property type="entry name" value="RNA RECOGNITION MOTIF RRM DOMAIN CONTAINING PROTEIN"/>
    <property type="match status" value="1"/>
</dbReference>
<comment type="caution">
    <text evidence="18">The sequence shown here is derived from an EMBL/GenBank/DDBJ whole genome shotgun (WGS) entry which is preliminary data.</text>
</comment>
<dbReference type="FunFam" id="3.30.70.330:FF:000420">
    <property type="entry name" value="serine-arginine protein 55 isoform X1"/>
    <property type="match status" value="1"/>
</dbReference>
<evidence type="ECO:0000259" key="17">
    <source>
        <dbReference type="PROSITE" id="PS50102"/>
    </source>
</evidence>
<evidence type="ECO:0000256" key="6">
    <source>
        <dbReference type="ARBA" id="ARBA00022664"/>
    </source>
</evidence>
<feature type="transmembrane region" description="Helical" evidence="16">
    <location>
        <begin position="375"/>
        <end position="396"/>
    </location>
</feature>
<name>A0AA88PEU5_9TELE</name>
<feature type="compositionally biased region" description="Basic residues" evidence="15">
    <location>
        <begin position="218"/>
        <end position="231"/>
    </location>
</feature>
<dbReference type="GO" id="GO:0008380">
    <property type="term" value="P:RNA splicing"/>
    <property type="evidence" value="ECO:0007669"/>
    <property type="project" value="UniProtKB-KW"/>
</dbReference>
<gene>
    <name evidence="18" type="ORF">Q8A67_015502</name>
</gene>
<keyword evidence="10 16" id="KW-1133">Transmembrane helix</keyword>
<dbReference type="SMART" id="SM00360">
    <property type="entry name" value="RRM"/>
    <property type="match status" value="2"/>
</dbReference>
<organism evidence="18 19">
    <name type="scientific">Cirrhinus molitorella</name>
    <name type="common">mud carp</name>
    <dbReference type="NCBI Taxonomy" id="172907"/>
    <lineage>
        <taxon>Eukaryota</taxon>
        <taxon>Metazoa</taxon>
        <taxon>Chordata</taxon>
        <taxon>Craniata</taxon>
        <taxon>Vertebrata</taxon>
        <taxon>Euteleostomi</taxon>
        <taxon>Actinopterygii</taxon>
        <taxon>Neopterygii</taxon>
        <taxon>Teleostei</taxon>
        <taxon>Ostariophysi</taxon>
        <taxon>Cypriniformes</taxon>
        <taxon>Cyprinidae</taxon>
        <taxon>Labeoninae</taxon>
        <taxon>Labeonini</taxon>
        <taxon>Cirrhinus</taxon>
    </lineage>
</organism>
<evidence type="ECO:0000256" key="8">
    <source>
        <dbReference type="ARBA" id="ARBA00022737"/>
    </source>
</evidence>